<evidence type="ECO:0000256" key="5">
    <source>
        <dbReference type="ARBA" id="ARBA00022597"/>
    </source>
</evidence>
<dbReference type="CDD" id="cd05569">
    <property type="entry name" value="PTS_IIB_fructose"/>
    <property type="match status" value="1"/>
</dbReference>
<dbReference type="PANTHER" id="PTHR30505:SF0">
    <property type="entry name" value="FRUCTOSE-LIKE PTS SYSTEM EIIBC COMPONENT-RELATED"/>
    <property type="match status" value="1"/>
</dbReference>
<dbReference type="Gene3D" id="3.40.930.10">
    <property type="entry name" value="Mannitol-specific EII, Chain A"/>
    <property type="match status" value="1"/>
</dbReference>
<evidence type="ECO:0000256" key="4">
    <source>
        <dbReference type="ARBA" id="ARBA00022553"/>
    </source>
</evidence>
<keyword evidence="3" id="KW-1003">Cell membrane</keyword>
<evidence type="ECO:0000259" key="13">
    <source>
        <dbReference type="PROSITE" id="PS51094"/>
    </source>
</evidence>
<keyword evidence="4" id="KW-0597">Phosphoprotein</keyword>
<keyword evidence="8 12" id="KW-0812">Transmembrane</keyword>
<dbReference type="SUPFAM" id="SSF55804">
    <property type="entry name" value="Phoshotransferase/anion transport protein"/>
    <property type="match status" value="1"/>
</dbReference>
<dbReference type="PROSITE" id="PS00372">
    <property type="entry name" value="PTS_EIIA_TYPE_2_HIS"/>
    <property type="match status" value="1"/>
</dbReference>
<dbReference type="PANTHER" id="PTHR30505">
    <property type="entry name" value="FRUCTOSE-LIKE PERMEASE"/>
    <property type="match status" value="1"/>
</dbReference>
<dbReference type="GO" id="GO:0016301">
    <property type="term" value="F:kinase activity"/>
    <property type="evidence" value="ECO:0007669"/>
    <property type="project" value="UniProtKB-KW"/>
</dbReference>
<evidence type="ECO:0000313" key="16">
    <source>
        <dbReference type="EMBL" id="WOC32187.1"/>
    </source>
</evidence>
<evidence type="ECO:0000256" key="10">
    <source>
        <dbReference type="ARBA" id="ARBA00022989"/>
    </source>
</evidence>
<dbReference type="InterPro" id="IPR006327">
    <property type="entry name" value="PTS_IIC_fruc"/>
</dbReference>
<keyword evidence="11 12" id="KW-0472">Membrane</keyword>
<reference evidence="16" key="2">
    <citation type="submission" date="2024-06" db="EMBL/GenBank/DDBJ databases">
        <title>Caproicibacterium argilliputei sp. nov, a novel caproic acid producing anaerobic bacterium isolated from pit mud.</title>
        <authorList>
            <person name="Xia S."/>
        </authorList>
    </citation>
    <scope>NUCLEOTIDE SEQUENCE</scope>
    <source>
        <strain evidence="16">ZCY20-5</strain>
    </source>
</reference>
<evidence type="ECO:0000256" key="12">
    <source>
        <dbReference type="SAM" id="Phobius"/>
    </source>
</evidence>
<dbReference type="Pfam" id="PF00359">
    <property type="entry name" value="PTS_EIIA_2"/>
    <property type="match status" value="1"/>
</dbReference>
<keyword evidence="17" id="KW-1185">Reference proteome</keyword>
<dbReference type="InterPro" id="IPR003501">
    <property type="entry name" value="PTS_EIIB_2/3"/>
</dbReference>
<proteinExistence type="predicted"/>
<dbReference type="InterPro" id="IPR002178">
    <property type="entry name" value="PTS_EIIA_type-2_dom"/>
</dbReference>
<dbReference type="Proteomes" id="UP001300604">
    <property type="component" value="Chromosome"/>
</dbReference>
<evidence type="ECO:0000259" key="15">
    <source>
        <dbReference type="PROSITE" id="PS51104"/>
    </source>
</evidence>
<dbReference type="Gene3D" id="3.40.50.2300">
    <property type="match status" value="1"/>
</dbReference>
<dbReference type="GO" id="GO:0022877">
    <property type="term" value="F:protein-N(PI)-phosphohistidine-fructose phosphotransferase system transporter activity"/>
    <property type="evidence" value="ECO:0007669"/>
    <property type="project" value="InterPro"/>
</dbReference>
<evidence type="ECO:0000259" key="14">
    <source>
        <dbReference type="PROSITE" id="PS51099"/>
    </source>
</evidence>
<evidence type="ECO:0000256" key="6">
    <source>
        <dbReference type="ARBA" id="ARBA00022679"/>
    </source>
</evidence>
<dbReference type="InterPro" id="IPR013011">
    <property type="entry name" value="PTS_EIIB_2"/>
</dbReference>
<dbReference type="SUPFAM" id="SSF52794">
    <property type="entry name" value="PTS system IIB component-like"/>
    <property type="match status" value="1"/>
</dbReference>
<keyword evidence="7" id="KW-0598">Phosphotransferase system</keyword>
<evidence type="ECO:0000256" key="8">
    <source>
        <dbReference type="ARBA" id="ARBA00022692"/>
    </source>
</evidence>
<feature type="transmembrane region" description="Helical" evidence="12">
    <location>
        <begin position="436"/>
        <end position="458"/>
    </location>
</feature>
<evidence type="ECO:0000256" key="1">
    <source>
        <dbReference type="ARBA" id="ARBA00004429"/>
    </source>
</evidence>
<feature type="transmembrane region" description="Helical" evidence="12">
    <location>
        <begin position="396"/>
        <end position="416"/>
    </location>
</feature>
<dbReference type="Pfam" id="PF02302">
    <property type="entry name" value="PTS_IIB"/>
    <property type="match status" value="1"/>
</dbReference>
<gene>
    <name evidence="16" type="ORF">PXC00_13510</name>
</gene>
<feature type="domain" description="PTS EIIA type-2" evidence="13">
    <location>
        <begin position="5"/>
        <end position="147"/>
    </location>
</feature>
<sequence length="656" mass="68461">MHLQDLLDPRAFDLDAHVSTKDEALTRLLQLICKTGCIADADAFRKNVLEREAATTTGVGGGLAIPHGRCATVRRPALAVMRVPGGCPFDALDCQPVRLFFLIAVPDGAVHMQVLSSLAALLMNKALVAALLQAPDTRTFCTLLIQADAAANAQPLQKARGVQVAAVTACPLGVAHTYMAAQALRDAAEKLGIAVKVETHGADGIRDPLTKAEIAGCSGVIAAADRAVDLSRFAGKPLLQVPVSEAIRAPEKLLTAAAGGNAPVCSAAPETTCTAAAPQNFWHRAYNSLMNGVSHMLPFVICSGIFTALAFLFDSLLAPGSASQSFGTNTIPGSFCRAVGNICLSLILPILSGYIATAIANRPGLLPGLVSGWLTAFGYCYKYGLLVSTQSFGTDVSGCGFFGAIVSGFLSGFIILALEKSTSRGISLLNSMRSILLYPIVGTLLVSLLMVFVLNPIFADINAWTSRQLGFLDTGKNQLLDCGIGALLAGLMSVDLGGPVNKAAYLFATASLVVSGTAVSSSIMATVMAGGMVPPLLIALCLTFFPHLFTEQEQKLRLSCYVMGCCFLTEGALPFAITDALRILPASIFGSACAGALSMLFHCKVPAPHGGIFVVPLMENGAAFLLAVLAGSICGMFLLAFLKKRRSPHIGSLPEK</sequence>
<dbReference type="PROSITE" id="PS51094">
    <property type="entry name" value="PTS_EIIA_TYPE_2"/>
    <property type="match status" value="1"/>
</dbReference>
<dbReference type="InterPro" id="IPR050864">
    <property type="entry name" value="Bacterial_PTS_Sugar_Transport"/>
</dbReference>
<dbReference type="InterPro" id="IPR003353">
    <property type="entry name" value="PTS_IIB_fruc"/>
</dbReference>
<dbReference type="PROSITE" id="PS51099">
    <property type="entry name" value="PTS_EIIB_TYPE_2"/>
    <property type="match status" value="1"/>
</dbReference>
<dbReference type="InterPro" id="IPR013014">
    <property type="entry name" value="PTS_EIIC_2"/>
</dbReference>
<dbReference type="AlphaFoldDB" id="A0AA97D9M0"/>
<evidence type="ECO:0000256" key="9">
    <source>
        <dbReference type="ARBA" id="ARBA00022777"/>
    </source>
</evidence>
<feature type="transmembrane region" description="Helical" evidence="12">
    <location>
        <begin position="556"/>
        <end position="576"/>
    </location>
</feature>
<feature type="transmembrane region" description="Helical" evidence="12">
    <location>
        <begin position="338"/>
        <end position="359"/>
    </location>
</feature>
<dbReference type="GO" id="GO:0005886">
    <property type="term" value="C:plasma membrane"/>
    <property type="evidence" value="ECO:0007669"/>
    <property type="project" value="UniProtKB-SubCell"/>
</dbReference>
<feature type="domain" description="PTS EIIC type-2" evidence="15">
    <location>
        <begin position="285"/>
        <end position="652"/>
    </location>
</feature>
<dbReference type="NCBIfam" id="TIGR01427">
    <property type="entry name" value="PTS_IIC_fructo"/>
    <property type="match status" value="1"/>
</dbReference>
<evidence type="ECO:0000256" key="3">
    <source>
        <dbReference type="ARBA" id="ARBA00022475"/>
    </source>
</evidence>
<accession>A0AA97D9M0</accession>
<organism evidence="16 17">
    <name type="scientific">Caproicibacterium argilliputei</name>
    <dbReference type="NCBI Taxonomy" id="3030016"/>
    <lineage>
        <taxon>Bacteria</taxon>
        <taxon>Bacillati</taxon>
        <taxon>Bacillota</taxon>
        <taxon>Clostridia</taxon>
        <taxon>Eubacteriales</taxon>
        <taxon>Oscillospiraceae</taxon>
        <taxon>Caproicibacterium</taxon>
    </lineage>
</organism>
<feature type="transmembrane region" description="Helical" evidence="12">
    <location>
        <begin position="621"/>
        <end position="642"/>
    </location>
</feature>
<dbReference type="InterPro" id="IPR036095">
    <property type="entry name" value="PTS_EIIB-like_sf"/>
</dbReference>
<dbReference type="GO" id="GO:0090563">
    <property type="term" value="F:protein-phosphocysteine-sugar phosphotransferase activity"/>
    <property type="evidence" value="ECO:0007669"/>
    <property type="project" value="TreeGrafter"/>
</dbReference>
<feature type="transmembrane region" description="Helical" evidence="12">
    <location>
        <begin position="296"/>
        <end position="317"/>
    </location>
</feature>
<protein>
    <submittedName>
        <fullName evidence="16">Fructose-specific PTS transporter subunit EIIC</fullName>
    </submittedName>
</protein>
<keyword evidence="10 12" id="KW-1133">Transmembrane helix</keyword>
<dbReference type="RefSeq" id="WP_275844246.1">
    <property type="nucleotide sequence ID" value="NZ_CP135996.1"/>
</dbReference>
<dbReference type="KEGG" id="carl:PXC00_13510"/>
<feature type="domain" description="PTS EIIB type-2" evidence="14">
    <location>
        <begin position="164"/>
        <end position="259"/>
    </location>
</feature>
<evidence type="ECO:0000256" key="11">
    <source>
        <dbReference type="ARBA" id="ARBA00023136"/>
    </source>
</evidence>
<feature type="transmembrane region" description="Helical" evidence="12">
    <location>
        <begin position="479"/>
        <end position="498"/>
    </location>
</feature>
<evidence type="ECO:0000256" key="2">
    <source>
        <dbReference type="ARBA" id="ARBA00022448"/>
    </source>
</evidence>
<keyword evidence="9" id="KW-0418">Kinase</keyword>
<reference evidence="16" key="1">
    <citation type="submission" date="2023-09" db="EMBL/GenBank/DDBJ databases">
        <authorList>
            <person name="Zeng C."/>
        </authorList>
    </citation>
    <scope>NUCLEOTIDE SEQUENCE</scope>
    <source>
        <strain evidence="16">ZCY20-5</strain>
    </source>
</reference>
<feature type="transmembrane region" description="Helical" evidence="12">
    <location>
        <begin position="365"/>
        <end position="384"/>
    </location>
</feature>
<dbReference type="EMBL" id="CP135996">
    <property type="protein sequence ID" value="WOC32187.1"/>
    <property type="molecule type" value="Genomic_DNA"/>
</dbReference>
<feature type="transmembrane region" description="Helical" evidence="12">
    <location>
        <begin position="532"/>
        <end position="550"/>
    </location>
</feature>
<evidence type="ECO:0000256" key="7">
    <source>
        <dbReference type="ARBA" id="ARBA00022683"/>
    </source>
</evidence>
<dbReference type="GO" id="GO:0009401">
    <property type="term" value="P:phosphoenolpyruvate-dependent sugar phosphotransferase system"/>
    <property type="evidence" value="ECO:0007669"/>
    <property type="project" value="UniProtKB-KW"/>
</dbReference>
<name>A0AA97D9M0_9FIRM</name>
<dbReference type="InterPro" id="IPR016152">
    <property type="entry name" value="PTrfase/Anion_transptr"/>
</dbReference>
<evidence type="ECO:0000313" key="17">
    <source>
        <dbReference type="Proteomes" id="UP001300604"/>
    </source>
</evidence>
<comment type="subcellular location">
    <subcellularLocation>
        <location evidence="1">Cell inner membrane</location>
        <topology evidence="1">Multi-pass membrane protein</topology>
    </subcellularLocation>
</comment>
<keyword evidence="5" id="KW-0762">Sugar transport</keyword>
<keyword evidence="6" id="KW-0808">Transferase</keyword>
<keyword evidence="2" id="KW-0813">Transport</keyword>
<dbReference type="NCBIfam" id="TIGR00829">
    <property type="entry name" value="FRU"/>
    <property type="match status" value="1"/>
</dbReference>
<dbReference type="GO" id="GO:0005351">
    <property type="term" value="F:carbohydrate:proton symporter activity"/>
    <property type="evidence" value="ECO:0007669"/>
    <property type="project" value="InterPro"/>
</dbReference>
<dbReference type="CDD" id="cd00211">
    <property type="entry name" value="PTS_IIA_fru"/>
    <property type="match status" value="1"/>
</dbReference>
<dbReference type="PROSITE" id="PS51104">
    <property type="entry name" value="PTS_EIIC_TYPE_2"/>
    <property type="match status" value="1"/>
</dbReference>